<dbReference type="SUPFAM" id="SSF55073">
    <property type="entry name" value="Nucleotide cyclase"/>
    <property type="match status" value="1"/>
</dbReference>
<feature type="domain" description="HAMP" evidence="2">
    <location>
        <begin position="171"/>
        <end position="225"/>
    </location>
</feature>
<dbReference type="GO" id="GO:0007165">
    <property type="term" value="P:signal transduction"/>
    <property type="evidence" value="ECO:0007669"/>
    <property type="project" value="InterPro"/>
</dbReference>
<protein>
    <recommendedName>
        <fullName evidence="5">GGDEF domain-containing protein</fullName>
    </recommendedName>
</protein>
<dbReference type="InterPro" id="IPR052163">
    <property type="entry name" value="DGC-Regulatory_Protein"/>
</dbReference>
<keyword evidence="1" id="KW-0472">Membrane</keyword>
<dbReference type="InterPro" id="IPR003660">
    <property type="entry name" value="HAMP_dom"/>
</dbReference>
<dbReference type="NCBIfam" id="TIGR00254">
    <property type="entry name" value="GGDEF"/>
    <property type="match status" value="1"/>
</dbReference>
<evidence type="ECO:0000259" key="2">
    <source>
        <dbReference type="PROSITE" id="PS50885"/>
    </source>
</evidence>
<dbReference type="SUPFAM" id="SSF55785">
    <property type="entry name" value="PYP-like sensor domain (PAS domain)"/>
    <property type="match status" value="1"/>
</dbReference>
<sequence length="532" mass="59501">MLIKFFDRIAVRLILSITLVATLIASVSAYIFFERSYKMELEQNRTSLEQLVQAVSNTAAIASYLEDIVLAKEVVDGIAANDMVKAVALRAVAGSKLIASSGDMSDALDKDLMRFPLISPFVKTERIGELVVNVNYQLIEVYAKNTAIEHVILISVHSLVLLLVIMFLLKYQLIDVIKSLAQKLHAIKIGSDQRIKYAAKHTHDEIGLLTADINSLLNSVELALDKERYLRQEVEELERRFRGIFEQTSGGIALIDEHGYLKVHNPAFENMVGQKRMQRLSADHNESLFSVIGVDSLILQKAAAQALSGDEAVSVDLNLSDNNKIDWLHCMISKVIDESGMPMVEIVIQDVSERRSREHSFKIQAELDPLTGLYNRRAGKEKIQSLLQISDKLALEYGLLMVDLDNFKPINDQYGHKAGDQVLTTLAERFMKHVRTDDVVIRWGGDEILFFIKLKNHDSNIANIIYKLNALIEESITIAEDKTVIVGASIGHAIYPLNGFDIDLLIQRADEAMYLIKSQAKANSGANNDLRA</sequence>
<dbReference type="Gene3D" id="3.30.450.20">
    <property type="entry name" value="PAS domain"/>
    <property type="match status" value="1"/>
</dbReference>
<feature type="transmembrane region" description="Helical" evidence="1">
    <location>
        <begin position="151"/>
        <end position="169"/>
    </location>
</feature>
<evidence type="ECO:0000259" key="3">
    <source>
        <dbReference type="PROSITE" id="PS50887"/>
    </source>
</evidence>
<dbReference type="PROSITE" id="PS50885">
    <property type="entry name" value="HAMP"/>
    <property type="match status" value="1"/>
</dbReference>
<keyword evidence="1" id="KW-1133">Transmembrane helix</keyword>
<dbReference type="InterPro" id="IPR043128">
    <property type="entry name" value="Rev_trsase/Diguanyl_cyclase"/>
</dbReference>
<dbReference type="InterPro" id="IPR000160">
    <property type="entry name" value="GGDEF_dom"/>
</dbReference>
<dbReference type="AlphaFoldDB" id="A0A0F9PJA3"/>
<organism evidence="4">
    <name type="scientific">marine sediment metagenome</name>
    <dbReference type="NCBI Taxonomy" id="412755"/>
    <lineage>
        <taxon>unclassified sequences</taxon>
        <taxon>metagenomes</taxon>
        <taxon>ecological metagenomes</taxon>
    </lineage>
</organism>
<dbReference type="PROSITE" id="PS50887">
    <property type="entry name" value="GGDEF"/>
    <property type="match status" value="1"/>
</dbReference>
<dbReference type="NCBIfam" id="TIGR00229">
    <property type="entry name" value="sensory_box"/>
    <property type="match status" value="1"/>
</dbReference>
<gene>
    <name evidence="4" type="ORF">LCGC14_1209180</name>
</gene>
<evidence type="ECO:0000256" key="1">
    <source>
        <dbReference type="SAM" id="Phobius"/>
    </source>
</evidence>
<dbReference type="Gene3D" id="3.30.70.270">
    <property type="match status" value="1"/>
</dbReference>
<reference evidence="4" key="1">
    <citation type="journal article" date="2015" name="Nature">
        <title>Complex archaea that bridge the gap between prokaryotes and eukaryotes.</title>
        <authorList>
            <person name="Spang A."/>
            <person name="Saw J.H."/>
            <person name="Jorgensen S.L."/>
            <person name="Zaremba-Niedzwiedzka K."/>
            <person name="Martijn J."/>
            <person name="Lind A.E."/>
            <person name="van Eijk R."/>
            <person name="Schleper C."/>
            <person name="Guy L."/>
            <person name="Ettema T.J."/>
        </authorList>
    </citation>
    <scope>NUCLEOTIDE SEQUENCE</scope>
</reference>
<dbReference type="InterPro" id="IPR029787">
    <property type="entry name" value="Nucleotide_cyclase"/>
</dbReference>
<dbReference type="GO" id="GO:0016020">
    <property type="term" value="C:membrane"/>
    <property type="evidence" value="ECO:0007669"/>
    <property type="project" value="InterPro"/>
</dbReference>
<dbReference type="Pfam" id="PF13188">
    <property type="entry name" value="PAS_8"/>
    <property type="match status" value="1"/>
</dbReference>
<dbReference type="Pfam" id="PF00990">
    <property type="entry name" value="GGDEF"/>
    <property type="match status" value="1"/>
</dbReference>
<dbReference type="Gene3D" id="6.10.340.10">
    <property type="match status" value="1"/>
</dbReference>
<proteinExistence type="predicted"/>
<evidence type="ECO:0008006" key="5">
    <source>
        <dbReference type="Google" id="ProtNLM"/>
    </source>
</evidence>
<dbReference type="CDD" id="cd01949">
    <property type="entry name" value="GGDEF"/>
    <property type="match status" value="1"/>
</dbReference>
<dbReference type="InterPro" id="IPR035965">
    <property type="entry name" value="PAS-like_dom_sf"/>
</dbReference>
<accession>A0A0F9PJA3</accession>
<comment type="caution">
    <text evidence="4">The sequence shown here is derived from an EMBL/GenBank/DDBJ whole genome shotgun (WGS) entry which is preliminary data.</text>
</comment>
<dbReference type="EMBL" id="LAZR01006274">
    <property type="protein sequence ID" value="KKM93362.1"/>
    <property type="molecule type" value="Genomic_DNA"/>
</dbReference>
<dbReference type="PANTHER" id="PTHR46663">
    <property type="entry name" value="DIGUANYLATE CYCLASE DGCT-RELATED"/>
    <property type="match status" value="1"/>
</dbReference>
<dbReference type="InterPro" id="IPR000014">
    <property type="entry name" value="PAS"/>
</dbReference>
<evidence type="ECO:0000313" key="4">
    <source>
        <dbReference type="EMBL" id="KKM93362.1"/>
    </source>
</evidence>
<feature type="domain" description="GGDEF" evidence="3">
    <location>
        <begin position="395"/>
        <end position="532"/>
    </location>
</feature>
<keyword evidence="1" id="KW-0812">Transmembrane</keyword>
<name>A0A0F9PJA3_9ZZZZ</name>
<dbReference type="PANTHER" id="PTHR46663:SF2">
    <property type="entry name" value="GGDEF DOMAIN-CONTAINING PROTEIN"/>
    <property type="match status" value="1"/>
</dbReference>
<dbReference type="SMART" id="SM00267">
    <property type="entry name" value="GGDEF"/>
    <property type="match status" value="1"/>
</dbReference>